<evidence type="ECO:0000313" key="5">
    <source>
        <dbReference type="Proteomes" id="UP000076798"/>
    </source>
</evidence>
<evidence type="ECO:0000259" key="3">
    <source>
        <dbReference type="Pfam" id="PF20231"/>
    </source>
</evidence>
<gene>
    <name evidence="4" type="ORF">SISSUDRAFT_1130344</name>
</gene>
<dbReference type="Pfam" id="PF20231">
    <property type="entry name" value="DUF6589"/>
    <property type="match status" value="1"/>
</dbReference>
<evidence type="ECO:0000256" key="1">
    <source>
        <dbReference type="SAM" id="MobiDB-lite"/>
    </source>
</evidence>
<feature type="region of interest" description="Disordered" evidence="1">
    <location>
        <begin position="191"/>
        <end position="212"/>
    </location>
</feature>
<dbReference type="EMBL" id="KV428106">
    <property type="protein sequence ID" value="KZT36483.1"/>
    <property type="molecule type" value="Genomic_DNA"/>
</dbReference>
<dbReference type="OrthoDB" id="3207600at2759"/>
<keyword evidence="5" id="KW-1185">Reference proteome</keyword>
<feature type="compositionally biased region" description="Acidic residues" evidence="1">
    <location>
        <begin position="201"/>
        <end position="212"/>
    </location>
</feature>
<accession>A0A166BKE7</accession>
<keyword evidence="2" id="KW-0812">Transmembrane</keyword>
<protein>
    <recommendedName>
        <fullName evidence="3">DUF6589 domain-containing protein</fullName>
    </recommendedName>
</protein>
<organism evidence="4 5">
    <name type="scientific">Sistotremastrum suecicum HHB10207 ss-3</name>
    <dbReference type="NCBI Taxonomy" id="1314776"/>
    <lineage>
        <taxon>Eukaryota</taxon>
        <taxon>Fungi</taxon>
        <taxon>Dikarya</taxon>
        <taxon>Basidiomycota</taxon>
        <taxon>Agaricomycotina</taxon>
        <taxon>Agaricomycetes</taxon>
        <taxon>Sistotremastrales</taxon>
        <taxon>Sistotremastraceae</taxon>
        <taxon>Sistotremastrum</taxon>
    </lineage>
</organism>
<reference evidence="4 5" key="1">
    <citation type="journal article" date="2016" name="Mol. Biol. Evol.">
        <title>Comparative Genomics of Early-Diverging Mushroom-Forming Fungi Provides Insights into the Origins of Lignocellulose Decay Capabilities.</title>
        <authorList>
            <person name="Nagy L.G."/>
            <person name="Riley R."/>
            <person name="Tritt A."/>
            <person name="Adam C."/>
            <person name="Daum C."/>
            <person name="Floudas D."/>
            <person name="Sun H."/>
            <person name="Yadav J.S."/>
            <person name="Pangilinan J."/>
            <person name="Larsson K.H."/>
            <person name="Matsuura K."/>
            <person name="Barry K."/>
            <person name="Labutti K."/>
            <person name="Kuo R."/>
            <person name="Ohm R.A."/>
            <person name="Bhattacharya S.S."/>
            <person name="Shirouzu T."/>
            <person name="Yoshinaga Y."/>
            <person name="Martin F.M."/>
            <person name="Grigoriev I.V."/>
            <person name="Hibbett D.S."/>
        </authorList>
    </citation>
    <scope>NUCLEOTIDE SEQUENCE [LARGE SCALE GENOMIC DNA]</scope>
    <source>
        <strain evidence="4 5">HHB10207 ss-3</strain>
    </source>
</reference>
<name>A0A166BKE7_9AGAM</name>
<evidence type="ECO:0000313" key="4">
    <source>
        <dbReference type="EMBL" id="KZT36483.1"/>
    </source>
</evidence>
<feature type="transmembrane region" description="Helical" evidence="2">
    <location>
        <begin position="40"/>
        <end position="62"/>
    </location>
</feature>
<dbReference type="AlphaFoldDB" id="A0A166BKE7"/>
<dbReference type="STRING" id="1314776.A0A166BKE7"/>
<dbReference type="Proteomes" id="UP000076798">
    <property type="component" value="Unassembled WGS sequence"/>
</dbReference>
<keyword evidence="2" id="KW-0472">Membrane</keyword>
<feature type="domain" description="DUF6589" evidence="3">
    <location>
        <begin position="366"/>
        <end position="774"/>
    </location>
</feature>
<evidence type="ECO:0000256" key="2">
    <source>
        <dbReference type="SAM" id="Phobius"/>
    </source>
</evidence>
<sequence length="886" mass="101030">MSSRDTTLLHGDDEGSEALRTGWEDILPHDVREWSPQKRLFLVFSLVVHLNITITALLTFIFSSNHAEIKNRTSKFTSRLSNRDSESFGPLKVWNLWRKNFRSAHAHLVELIVIPESLEHARREFSVAIKSDQLSLRVSQQTVSKVRETLNLSHLCEIYRSLMPFTFTFFQHLVETPNAYRVRKAQKEAKARSSMASGVEAVEDNESDEEWAEGTEEVGEGGEEATFSRNILVVVTSLSMLLFACNRATNYFGLLFGLFLNIEGTSVRVITCLNRLGLSVSTTTIDTLRTRLSGDALAKARETAQGDHPWLAVIDNLNIFTRKSQQRLHNQHELLNITNCSLIKFPPSFRWEAFDVPKLLSLRGGRKRFQFTSLLMTVEHERFLKDAMIGMICDKLCQHWPGSDKWLGRQRMKDSIKQILPSKRPLPVHKTETFPMGVFDVNEGSKKGLIEVLQQIQERSGLSKEEMASRVRPIAGDLLTILNLVRARNERADDVSEFERLSYTFEVSQPFHMGMNAMVGIIRTHFGDSNVNPASLSSHKELLNRKWDPKKPNYADAKSLVEHSLVARLLDCTMKIKGYETYQDLYKVQPSFKELRELAEKIHTTYLDTRNCGPIFAGSIPEQGDHVYGQSGLFSRDALLFFIFEHGVRNGDPGVLWEIIRVWVFSFRGAKQMNYARECLELLIRWDTELTEELREVLEMSWFYNRTGKPGRFIAVDMYLEHLNYWIKRVFISKGSGVTVDNILTKGSTCVEALRSISAKMSAFCGLNRRDRAHKEMSAAADIQALVEALIKEQVHIPTPGRTLWSPPVRKKGSQKIPPKISSVVDVVANGISWWDAGEIRKYYVINTAWNATEGYPLGVSGKRNRVGELDIDREDVFDMVEEDMA</sequence>
<dbReference type="InterPro" id="IPR046496">
    <property type="entry name" value="DUF6589"/>
</dbReference>
<proteinExistence type="predicted"/>
<keyword evidence="2" id="KW-1133">Transmembrane helix</keyword>